<accession>A0A0F7RVB0</accession>
<dbReference type="EMBL" id="CCFA01000927">
    <property type="protein sequence ID" value="CDR99293.1"/>
    <property type="molecule type" value="Genomic_DNA"/>
</dbReference>
<feature type="chain" id="PRO_5015038976" description="CREG-like beta-barrel domain-containing protein" evidence="2">
    <location>
        <begin position="22"/>
        <end position="259"/>
    </location>
</feature>
<feature type="compositionally biased region" description="Low complexity" evidence="1">
    <location>
        <begin position="123"/>
        <end position="133"/>
    </location>
</feature>
<keyword evidence="2" id="KW-0732">Signal</keyword>
<evidence type="ECO:0000256" key="2">
    <source>
        <dbReference type="SAM" id="SignalP"/>
    </source>
</evidence>
<dbReference type="Proteomes" id="UP000242770">
    <property type="component" value="Unassembled WGS sequence"/>
</dbReference>
<dbReference type="InterPro" id="IPR055343">
    <property type="entry name" value="CREG_beta-barrel"/>
</dbReference>
<keyword evidence="6" id="KW-1185">Reference proteome</keyword>
<evidence type="ECO:0000256" key="1">
    <source>
        <dbReference type="SAM" id="MobiDB-lite"/>
    </source>
</evidence>
<evidence type="ECO:0000259" key="3">
    <source>
        <dbReference type="Pfam" id="PF13883"/>
    </source>
</evidence>
<gene>
    <name evidence="5" type="primary">SSCI17950.1</name>
    <name evidence="4" type="ORF">SPSC_04340</name>
</gene>
<dbReference type="STRING" id="49012.A0A0F7RVB0"/>
<name>A0A0F7RVB0_9BASI</name>
<feature type="region of interest" description="Disordered" evidence="1">
    <location>
        <begin position="105"/>
        <end position="136"/>
    </location>
</feature>
<dbReference type="PANTHER" id="PTHR37273">
    <property type="entry name" value="CHROMOSOME 8, WHOLE GENOME SHOTGUN SEQUENCE"/>
    <property type="match status" value="1"/>
</dbReference>
<reference evidence="5" key="1">
    <citation type="submission" date="2014-06" db="EMBL/GenBank/DDBJ databases">
        <authorList>
            <person name="Berkman J.Paul."/>
        </authorList>
    </citation>
    <scope>NUCLEOTIDE SEQUENCE [LARGE SCALE GENOMIC DNA]</scope>
</reference>
<evidence type="ECO:0000313" key="4">
    <source>
        <dbReference type="EMBL" id="CDR88513.1"/>
    </source>
</evidence>
<evidence type="ECO:0000313" key="6">
    <source>
        <dbReference type="Proteomes" id="UP000242770"/>
    </source>
</evidence>
<dbReference type="AlphaFoldDB" id="A0A0F7RVB0"/>
<dbReference type="SUPFAM" id="SSF50475">
    <property type="entry name" value="FMN-binding split barrel"/>
    <property type="match status" value="1"/>
</dbReference>
<sequence length="259" mass="28960">MLFSAKAATILLTLCSVGGYAWETKAEALAQAVRLIDDPEHFGVSTLSTVYPANHPVTDLAGNAISVPEYFAPCDAEKGSLIYLGVTVSQVWKNVLNSKTKNATVSIVSDPDPSVPDHRHTSQPDSSQWQQQDRPYWRRGMPSKPRVALFGHFDIIDGTQHPDHAEQALNCYLDHHPDASHWAPNATDSPHVSFLAEFSVNKAYWVGGFGDEHYIGWLTSDEWNAAWKEHHLSSQQQPSRRADAHYHQLERLVPQLVFQ</sequence>
<dbReference type="EMBL" id="LK056678">
    <property type="protein sequence ID" value="CDR88513.1"/>
    <property type="molecule type" value="Genomic_DNA"/>
</dbReference>
<feature type="domain" description="CREG-like beta-barrel" evidence="3">
    <location>
        <begin position="26"/>
        <end position="223"/>
    </location>
</feature>
<evidence type="ECO:0000313" key="5">
    <source>
        <dbReference type="EMBL" id="CDR99293.1"/>
    </source>
</evidence>
<dbReference type="PANTHER" id="PTHR37273:SF1">
    <property type="entry name" value="ADL397C-AP"/>
    <property type="match status" value="1"/>
</dbReference>
<feature type="signal peptide" evidence="2">
    <location>
        <begin position="1"/>
        <end position="21"/>
    </location>
</feature>
<proteinExistence type="predicted"/>
<dbReference type="Gene3D" id="2.30.110.10">
    <property type="entry name" value="Electron Transport, Fmn-binding Protein, Chain A"/>
    <property type="match status" value="1"/>
</dbReference>
<dbReference type="InterPro" id="IPR012349">
    <property type="entry name" value="Split_barrel_FMN-bd"/>
</dbReference>
<dbReference type="OrthoDB" id="2138282at2759"/>
<reference evidence="4" key="3">
    <citation type="submission" date="2014-06" db="EMBL/GenBank/DDBJ databases">
        <authorList>
            <person name="Ju J."/>
            <person name="Zhang J."/>
        </authorList>
    </citation>
    <scope>NUCLEOTIDE SEQUENCE</scope>
    <source>
        <strain evidence="4">SscI8</strain>
    </source>
</reference>
<organism evidence="5 6">
    <name type="scientific">Sporisorium scitamineum</name>
    <dbReference type="NCBI Taxonomy" id="49012"/>
    <lineage>
        <taxon>Eukaryota</taxon>
        <taxon>Fungi</taxon>
        <taxon>Dikarya</taxon>
        <taxon>Basidiomycota</taxon>
        <taxon>Ustilaginomycotina</taxon>
        <taxon>Ustilaginomycetes</taxon>
        <taxon>Ustilaginales</taxon>
        <taxon>Ustilaginaceae</taxon>
        <taxon>Sporisorium</taxon>
    </lineage>
</organism>
<dbReference type="Pfam" id="PF13883">
    <property type="entry name" value="CREG_beta-barrel"/>
    <property type="match status" value="1"/>
</dbReference>
<reference evidence="6" key="2">
    <citation type="submission" date="2014-06" db="EMBL/GenBank/DDBJ databases">
        <authorList>
            <person name="Berkman P.J."/>
        </authorList>
    </citation>
    <scope>NUCLEOTIDE SEQUENCE [LARGE SCALE GENOMIC DNA]</scope>
</reference>
<protein>
    <recommendedName>
        <fullName evidence="3">CREG-like beta-barrel domain-containing protein</fullName>
    </recommendedName>
</protein>